<evidence type="ECO:0000256" key="1">
    <source>
        <dbReference type="ARBA" id="ARBA00004141"/>
    </source>
</evidence>
<evidence type="ECO:0000256" key="3">
    <source>
        <dbReference type="ARBA" id="ARBA00012191"/>
    </source>
</evidence>
<evidence type="ECO:0000313" key="20">
    <source>
        <dbReference type="Proteomes" id="UP000092461"/>
    </source>
</evidence>
<feature type="transmembrane region" description="Helical" evidence="15">
    <location>
        <begin position="1441"/>
        <end position="1466"/>
    </location>
</feature>
<dbReference type="GO" id="GO:0015421">
    <property type="term" value="F:ABC-type oligopeptide transporter activity"/>
    <property type="evidence" value="ECO:0007669"/>
    <property type="project" value="TreeGrafter"/>
</dbReference>
<dbReference type="PROSITE" id="PS00211">
    <property type="entry name" value="ABC_TRANSPORTER_1"/>
    <property type="match status" value="4"/>
</dbReference>
<reference evidence="18" key="2">
    <citation type="journal article" date="2020" name="BMC">
        <title>Leishmania infection induces a limited differential gene expression in the sand fly midgut.</title>
        <authorList>
            <person name="Coutinho-Abreu I.V."/>
            <person name="Serafim T.D."/>
            <person name="Meneses C."/>
            <person name="Kamhawi S."/>
            <person name="Oliveira F."/>
            <person name="Valenzuela J.G."/>
        </authorList>
    </citation>
    <scope>NUCLEOTIDE SEQUENCE</scope>
    <source>
        <strain evidence="18">Jacobina</strain>
        <tissue evidence="18">Midgut</tissue>
    </source>
</reference>
<evidence type="ECO:0000256" key="13">
    <source>
        <dbReference type="ARBA" id="ARBA00034018"/>
    </source>
</evidence>
<dbReference type="Gene3D" id="3.40.50.300">
    <property type="entry name" value="P-loop containing nucleotide triphosphate hydrolases"/>
    <property type="match status" value="4"/>
</dbReference>
<evidence type="ECO:0000256" key="15">
    <source>
        <dbReference type="SAM" id="Phobius"/>
    </source>
</evidence>
<dbReference type="InterPro" id="IPR017871">
    <property type="entry name" value="ABC_transporter-like_CS"/>
</dbReference>
<evidence type="ECO:0000256" key="10">
    <source>
        <dbReference type="ARBA" id="ARBA00022989"/>
    </source>
</evidence>
<dbReference type="Pfam" id="PF00005">
    <property type="entry name" value="ABC_tran"/>
    <property type="match status" value="4"/>
</dbReference>
<dbReference type="SUPFAM" id="SSF52540">
    <property type="entry name" value="P-loop containing nucleoside triphosphate hydrolases"/>
    <property type="match status" value="4"/>
</dbReference>
<evidence type="ECO:0000256" key="8">
    <source>
        <dbReference type="ARBA" id="ARBA00022840"/>
    </source>
</evidence>
<keyword evidence="12" id="KW-0325">Glycoprotein</keyword>
<accession>A0A1B0CCE4</accession>
<feature type="transmembrane region" description="Helical" evidence="15">
    <location>
        <begin position="1587"/>
        <end position="1604"/>
    </location>
</feature>
<dbReference type="InterPro" id="IPR003593">
    <property type="entry name" value="AAA+_ATPase"/>
</dbReference>
<evidence type="ECO:0000256" key="7">
    <source>
        <dbReference type="ARBA" id="ARBA00022741"/>
    </source>
</evidence>
<organism evidence="19 20">
    <name type="scientific">Lutzomyia longipalpis</name>
    <name type="common">Sand fly</name>
    <dbReference type="NCBI Taxonomy" id="7200"/>
    <lineage>
        <taxon>Eukaryota</taxon>
        <taxon>Metazoa</taxon>
        <taxon>Ecdysozoa</taxon>
        <taxon>Arthropoda</taxon>
        <taxon>Hexapoda</taxon>
        <taxon>Insecta</taxon>
        <taxon>Pterygota</taxon>
        <taxon>Neoptera</taxon>
        <taxon>Endopterygota</taxon>
        <taxon>Diptera</taxon>
        <taxon>Nematocera</taxon>
        <taxon>Psychodoidea</taxon>
        <taxon>Psychodidae</taxon>
        <taxon>Lutzomyia</taxon>
        <taxon>Lutzomyia</taxon>
    </lineage>
</organism>
<keyword evidence="11 15" id="KW-0472">Membrane</keyword>
<comment type="subcellular location">
    <subcellularLocation>
        <location evidence="1">Membrane</location>
        <topology evidence="1">Multi-pass membrane protein</topology>
    </subcellularLocation>
</comment>
<reference evidence="20" key="1">
    <citation type="submission" date="2012-05" db="EMBL/GenBank/DDBJ databases">
        <title>Whole Genome Assembly of Lutzomyia longipalpis.</title>
        <authorList>
            <person name="Richards S."/>
            <person name="Qu C."/>
            <person name="Dillon R."/>
            <person name="Worley K."/>
            <person name="Scherer S."/>
            <person name="Batterton M."/>
            <person name="Taylor A."/>
            <person name="Hawes A."/>
            <person name="Hernandez B."/>
            <person name="Kovar C."/>
            <person name="Mandapat C."/>
            <person name="Pham C."/>
            <person name="Qu C."/>
            <person name="Jing C."/>
            <person name="Bess C."/>
            <person name="Bandaranaike D."/>
            <person name="Ngo D."/>
            <person name="Ongeri F."/>
            <person name="Arias F."/>
            <person name="Lara F."/>
            <person name="Weissenberger G."/>
            <person name="Kamau G."/>
            <person name="Han H."/>
            <person name="Shen H."/>
            <person name="Dinh H."/>
            <person name="Khalil I."/>
            <person name="Jones J."/>
            <person name="Shafer J."/>
            <person name="Jayaseelan J."/>
            <person name="Quiroz J."/>
            <person name="Blankenburg K."/>
            <person name="Nguyen L."/>
            <person name="Jackson L."/>
            <person name="Francisco L."/>
            <person name="Tang L.-Y."/>
            <person name="Pu L.-L."/>
            <person name="Perales L."/>
            <person name="Lorensuhewa L."/>
            <person name="Munidasa M."/>
            <person name="Coyle M."/>
            <person name="Taylor M."/>
            <person name="Puazo M."/>
            <person name="Firestine M."/>
            <person name="Scheel M."/>
            <person name="Javaid M."/>
            <person name="Wang M."/>
            <person name="Li M."/>
            <person name="Tabassum N."/>
            <person name="Saada N."/>
            <person name="Osuji N."/>
            <person name="Aqrawi P."/>
            <person name="Fu Q."/>
            <person name="Thornton R."/>
            <person name="Raj R."/>
            <person name="Goodspeed R."/>
            <person name="Mata R."/>
            <person name="Najjar R."/>
            <person name="Gubbala S."/>
            <person name="Lee S."/>
            <person name="Denson S."/>
            <person name="Patil S."/>
            <person name="Macmil S."/>
            <person name="Qi S."/>
            <person name="Matskevitch T."/>
            <person name="Palculict T."/>
            <person name="Mathew T."/>
            <person name="Vee V."/>
            <person name="Velamala V."/>
            <person name="Korchina V."/>
            <person name="Cai W."/>
            <person name="Liu W."/>
            <person name="Dai W."/>
            <person name="Zou X."/>
            <person name="Zhu Y."/>
            <person name="Zhang Y."/>
            <person name="Wu Y.-Q."/>
            <person name="Xin Y."/>
            <person name="Nazarath L."/>
            <person name="Kovar C."/>
            <person name="Han Y."/>
            <person name="Muzny D."/>
            <person name="Gibbs R."/>
        </authorList>
    </citation>
    <scope>NUCLEOTIDE SEQUENCE [LARGE SCALE GENOMIC DNA]</scope>
    <source>
        <strain evidence="20">Jacobina</strain>
    </source>
</reference>
<dbReference type="GO" id="GO:0090374">
    <property type="term" value="P:oligopeptide export from mitochondrion"/>
    <property type="evidence" value="ECO:0007669"/>
    <property type="project" value="TreeGrafter"/>
</dbReference>
<evidence type="ECO:0000256" key="5">
    <source>
        <dbReference type="ARBA" id="ARBA00022692"/>
    </source>
</evidence>
<feature type="transmembrane region" description="Helical" evidence="15">
    <location>
        <begin position="1672"/>
        <end position="1695"/>
    </location>
</feature>
<name>A0A1B0CCE4_LUTLO</name>
<evidence type="ECO:0000256" key="9">
    <source>
        <dbReference type="ARBA" id="ARBA00022967"/>
    </source>
</evidence>
<dbReference type="InterPro" id="IPR027417">
    <property type="entry name" value="P-loop_NTPase"/>
</dbReference>
<dbReference type="InterPro" id="IPR011527">
    <property type="entry name" value="ABC1_TM_dom"/>
</dbReference>
<dbReference type="CDD" id="cd18577">
    <property type="entry name" value="ABC_6TM_Pgp_ABCB1_D1_like"/>
    <property type="match status" value="1"/>
</dbReference>
<feature type="domain" description="ABC transmembrane type-1" evidence="17">
    <location>
        <begin position="1443"/>
        <end position="1730"/>
    </location>
</feature>
<keyword evidence="20" id="KW-1185">Reference proteome</keyword>
<comment type="similarity">
    <text evidence="2">Belongs to the ABC transporter superfamily. ABCB family. Multidrug resistance exporter (TC 3.A.1.201) subfamily.</text>
</comment>
<evidence type="ECO:0000313" key="19">
    <source>
        <dbReference type="EnsemblMetazoa" id="LLOJ002012-PA"/>
    </source>
</evidence>
<feature type="transmembrane region" description="Helical" evidence="15">
    <location>
        <begin position="854"/>
        <end position="871"/>
    </location>
</feature>
<feature type="transmembrane region" description="Helical" evidence="15">
    <location>
        <begin position="1563"/>
        <end position="1581"/>
    </location>
</feature>
<evidence type="ECO:0000256" key="12">
    <source>
        <dbReference type="ARBA" id="ARBA00023180"/>
    </source>
</evidence>
<dbReference type="GO" id="GO:0005743">
    <property type="term" value="C:mitochondrial inner membrane"/>
    <property type="evidence" value="ECO:0007669"/>
    <property type="project" value="TreeGrafter"/>
</dbReference>
<keyword evidence="10 15" id="KW-1133">Transmembrane helix</keyword>
<dbReference type="GO" id="GO:0008559">
    <property type="term" value="F:ABC-type xenobiotic transporter activity"/>
    <property type="evidence" value="ECO:0007669"/>
    <property type="project" value="UniProtKB-EC"/>
</dbReference>
<dbReference type="NCBIfam" id="NF010167">
    <property type="entry name" value="PRK13648.1"/>
    <property type="match status" value="4"/>
</dbReference>
<feature type="transmembrane region" description="Helical" evidence="15">
    <location>
        <begin position="187"/>
        <end position="203"/>
    </location>
</feature>
<keyword evidence="9" id="KW-1278">Translocase</keyword>
<feature type="region of interest" description="Disordered" evidence="14">
    <location>
        <begin position="642"/>
        <end position="662"/>
    </location>
</feature>
<feature type="domain" description="ABC transporter" evidence="16">
    <location>
        <begin position="1764"/>
        <end position="2003"/>
    </location>
</feature>
<dbReference type="CDD" id="cd03249">
    <property type="entry name" value="ABC_MTABC3_MDL1_MDL2"/>
    <property type="match status" value="3"/>
</dbReference>
<sequence length="2005" mass="219968">MKKPLKCDVLAEKLSKRKSTESGFCDLFRFATTAEKCVTVGILLMIFVVSMGFPVSTIIYAETVSILINRHDFASTNVTLMLLPLFGGGRQVYNATLEERHEAMREDAMASFLLSTALVAILISVITFAIYILNTIALRQTMRIRGVFLRSVLSKDMSWFDSKNTLDFASKITSNLDLLKDAIGEKLVTTVVLLSGFFFHMVVCLTQGWQLTIVIGGVYTVLIIGCSIFVGKSESRLTKREIASYSVAGTIAEEVFNAIRTVVAFGGEDKECQRYAESLKSAEKSGVKKSFYSGFQSGVMWFLVFGGFGLAFYYGIHLMVLDFDLPPAERVYDVTTVLIIVLCMINGSQFVTFTIPSLETIISAEGTTVAIYDVINHRSLIDPFSEGGKKLDQFTGNIEFKNVRFQYPSRSDVKILKGISFSVKKGQTIGLVGCSGSGKSTCLQLIQRLYDPYEGEVLVDGVNIKHLNIAYLRSQIGVVGQEPVLFSTTIAENIRFGNPEATQEDIEKAAKIANCHSFIEKLPEKYDTVLGENGAQLSGGQKQRIAIARAIVRNPKILLLDEATSALDTESERVVQKALDKASEGRTTLTVSHRLSTLRSADFIIVFEQGEIVEQGTQEELMELQGHFYNLHMANQAASLCDTDDESAKEEAAAERRKRPSGRVLEEDESVAEIFEKARAMSLRPSQKEPKKGVMSRIMKLSFNEWKLMLVGCFCSIIVGSSFPISGVLYANYFAAFDTCDRATIYEIALECTLYTLLLATATGIAALIQSFAFGKAGVRLTSLLRKWSFSTVIRQEMSWFDDPKNSVGALSARLSTDCANVQGATGSRLAGILQATSSVLIGLLIGLIASWKLALIVAITIPLMLAVAVFESQYAKSSAAKEKDAMEKASSIAVEAISNIRTVASLGREKAVLDKFIESIDVASQEATKSSKFRGLAYSLNLTMNIFTYGIAFLAGGYLMAEGQMHYVKMITVIESMLYGAWMMGIVLVYAPNVSMAITSAESILNLLDRQPKIRNPQEPKDVENVTGKVSLKKVKFRYPNRPETQILRGLSLRVHQGKTVALVGPSGCGKSTCMQLLLRYYDPDEGKVEVDGVSTQDFALGRLRSHVGLVSQEPVLFDRTIAENIAYGDNSRDVPIEEIIEAAKEARIHSEFVTKLPLGYDTPLGSRGTQLSGGQKQRIAIARALGEVLVDGVNIKHLNIAYLRSQIGVVGQEPVLFSTTIAENIRFGNPEATQEDIEKAAKIANCHSFIEKLPEKYDTVLGENGAQLSGGQKQRIAIARAIVRNPKILLLDEATSALDTESERVVQKALDKASEGRTTLTVSHRLSTLRSADFIIVFEQGEIVEQGTQEELMELQGHFYNLHMANQAASLCDTDDESAKEEAAAERRKRPSGRVLEEDESVAEIFEKARAMSLRPTQKEPKKGVMSRIMKLSFNEWKLMLVGCFCSIIVGSSFPISGVLYANYFAAFDTCDRATIYEIALECTLYTLLLATATGIAALIQSFAFGKAGVRLTSLLRKWSFSTVIRQEMSWFDDPKNSVGALSARLSTDCANVQGATGSRLAGILQATSSVLIGLLIGLIASWKLALIVAITIPLMLAVAVFESQYAKSSAAKEKDAMEKASSIAVEAISNIRTVASLGREKAVLDKFIESIDVASQEATKSSKFRGLAYSLNLTMNIFTYGIAFLAGGYLMAEGQMHYVKMITVIESMLYGAWMMGIVLVYAPNVSMAITSAESILNLLDRQPKIRNPQEPKDVENVTGKVSLKKVKFRYPNRPETQILRGLSLRVHQGKTVALVGPSGCGKSTCMQLLLRYYDPDEGKVEVDGVSTQDFALGRLRSHVGLVSQEPVLFDRTIAENIAYGDNSRDVPIEEIIEAAKEARIHSEFVTKLPLGYDTPLGSRGTQLSGGQKQRIAIARALVRKPKILLLDEATSALDTESEKTVQMALEKASENRTCIVIAHRLSSIRNADLICVIDRGQIAEMGTHEELLNNDGLYTKLYQASL</sequence>
<evidence type="ECO:0000256" key="2">
    <source>
        <dbReference type="ARBA" id="ARBA00007577"/>
    </source>
</evidence>
<keyword evidence="7" id="KW-0547">Nucleotide-binding</keyword>
<dbReference type="InterPro" id="IPR036640">
    <property type="entry name" value="ABC1_TM_sf"/>
</dbReference>
<feature type="domain" description="ABC transporter" evidence="16">
    <location>
        <begin position="1031"/>
        <end position="1367"/>
    </location>
</feature>
<feature type="transmembrane region" description="Helical" evidence="15">
    <location>
        <begin position="209"/>
        <end position="230"/>
    </location>
</feature>
<dbReference type="GO" id="GO:0005524">
    <property type="term" value="F:ATP binding"/>
    <property type="evidence" value="ECO:0007669"/>
    <property type="project" value="UniProtKB-KW"/>
</dbReference>
<dbReference type="PANTHER" id="PTHR43394">
    <property type="entry name" value="ATP-DEPENDENT PERMEASE MDL1, MITOCHONDRIAL"/>
    <property type="match status" value="1"/>
</dbReference>
<feature type="transmembrane region" description="Helical" evidence="15">
    <location>
        <begin position="1486"/>
        <end position="1507"/>
    </location>
</feature>
<feature type="transmembrane region" description="Helical" evidence="15">
    <location>
        <begin position="1715"/>
        <end position="1742"/>
    </location>
</feature>
<feature type="region of interest" description="Disordered" evidence="14">
    <location>
        <begin position="1375"/>
        <end position="1395"/>
    </location>
</feature>
<feature type="transmembrane region" description="Helical" evidence="15">
    <location>
        <begin position="708"/>
        <end position="733"/>
    </location>
</feature>
<feature type="domain" description="ABC transmembrane type-1" evidence="17">
    <location>
        <begin position="40"/>
        <end position="363"/>
    </location>
</feature>
<dbReference type="FunFam" id="3.40.50.300:FF:000479">
    <property type="entry name" value="Multidrug resistance protein 1A"/>
    <property type="match status" value="2"/>
</dbReference>
<dbReference type="GO" id="GO:0097254">
    <property type="term" value="P:renal tubular secretion"/>
    <property type="evidence" value="ECO:0007669"/>
    <property type="project" value="UniProtKB-ARBA"/>
</dbReference>
<evidence type="ECO:0000313" key="18">
    <source>
        <dbReference type="EMBL" id="MBC1174581.1"/>
    </source>
</evidence>
<dbReference type="InterPro" id="IPR039421">
    <property type="entry name" value="Type_1_exporter"/>
</dbReference>
<evidence type="ECO:0000259" key="16">
    <source>
        <dbReference type="PROSITE" id="PS50893"/>
    </source>
</evidence>
<keyword evidence="6" id="KW-0677">Repeat</keyword>
<dbReference type="VEuPathDB" id="VectorBase:LLOJ002012"/>
<feature type="transmembrane region" description="Helical" evidence="15">
    <location>
        <begin position="753"/>
        <end position="774"/>
    </location>
</feature>
<feature type="transmembrane region" description="Helical" evidence="15">
    <location>
        <begin position="112"/>
        <end position="133"/>
    </location>
</feature>
<keyword evidence="5 15" id="KW-0812">Transmembrane</keyword>
<dbReference type="Proteomes" id="UP000092461">
    <property type="component" value="Unassembled WGS sequence"/>
</dbReference>
<evidence type="ECO:0000256" key="11">
    <source>
        <dbReference type="ARBA" id="ARBA00023136"/>
    </source>
</evidence>
<keyword evidence="4" id="KW-0813">Transport</keyword>
<evidence type="ECO:0000259" key="17">
    <source>
        <dbReference type="PROSITE" id="PS50929"/>
    </source>
</evidence>
<dbReference type="PROSITE" id="PS50929">
    <property type="entry name" value="ABC_TM1F"/>
    <property type="match status" value="3"/>
</dbReference>
<dbReference type="EnsemblMetazoa" id="LLOJ002012-RA">
    <property type="protein sequence ID" value="LLOJ002012-PA"/>
    <property type="gene ID" value="LLOJ002012"/>
</dbReference>
<dbReference type="EMBL" id="AJWK01006656">
    <property type="status" value="NOT_ANNOTATED_CDS"/>
    <property type="molecule type" value="Genomic_DNA"/>
</dbReference>
<dbReference type="FunFam" id="3.40.50.300:FF:000604">
    <property type="entry name" value="ABC transporter B family member 28"/>
    <property type="match status" value="1"/>
</dbReference>
<dbReference type="CDD" id="cd18578">
    <property type="entry name" value="ABC_6TM_Pgp_ABCB1_D2_like"/>
    <property type="match status" value="2"/>
</dbReference>
<feature type="transmembrane region" description="Helical" evidence="15">
    <location>
        <begin position="38"/>
        <end position="61"/>
    </location>
</feature>
<protein>
    <recommendedName>
        <fullName evidence="3">ABC-type xenobiotic transporter</fullName>
        <ecNumber evidence="3">7.6.2.2</ecNumber>
    </recommendedName>
</protein>
<dbReference type="VEuPathDB" id="VectorBase:LLONM1_001792"/>
<dbReference type="SMART" id="SM00382">
    <property type="entry name" value="AAA"/>
    <property type="match status" value="3"/>
</dbReference>
<dbReference type="PANTHER" id="PTHR43394:SF18">
    <property type="entry name" value="ABC TRANSPORTER B FAMILY MEMBER 11-LIKE"/>
    <property type="match status" value="1"/>
</dbReference>
<feature type="domain" description="ABC transporter" evidence="16">
    <location>
        <begin position="398"/>
        <end position="634"/>
    </location>
</feature>
<feature type="transmembrane region" description="Helical" evidence="15">
    <location>
        <begin position="982"/>
        <end position="1009"/>
    </location>
</feature>
<keyword evidence="8" id="KW-0067">ATP-binding</keyword>
<evidence type="ECO:0000256" key="4">
    <source>
        <dbReference type="ARBA" id="ARBA00022448"/>
    </source>
</evidence>
<proteinExistence type="inferred from homology"/>
<dbReference type="Pfam" id="PF00664">
    <property type="entry name" value="ABC_membrane"/>
    <property type="match status" value="3"/>
</dbReference>
<dbReference type="EMBL" id="GITU01005878">
    <property type="protein sequence ID" value="MBC1174581.1"/>
    <property type="molecule type" value="Transcribed_RNA"/>
</dbReference>
<evidence type="ECO:0000256" key="14">
    <source>
        <dbReference type="SAM" id="MobiDB-lite"/>
    </source>
</evidence>
<dbReference type="EC" id="7.6.2.2" evidence="3"/>
<dbReference type="EMBL" id="AJWK01006657">
    <property type="status" value="NOT_ANNOTATED_CDS"/>
    <property type="molecule type" value="Genomic_DNA"/>
</dbReference>
<feature type="transmembrane region" description="Helical" evidence="15">
    <location>
        <begin position="830"/>
        <end position="848"/>
    </location>
</feature>
<evidence type="ECO:0000256" key="6">
    <source>
        <dbReference type="ARBA" id="ARBA00022737"/>
    </source>
</evidence>
<feature type="domain" description="ABC transmembrane type-1" evidence="17">
    <location>
        <begin position="710"/>
        <end position="997"/>
    </location>
</feature>
<dbReference type="GO" id="GO:0016887">
    <property type="term" value="F:ATP hydrolysis activity"/>
    <property type="evidence" value="ECO:0007669"/>
    <property type="project" value="InterPro"/>
</dbReference>
<dbReference type="PROSITE" id="PS50893">
    <property type="entry name" value="ABC_TRANSPORTER_2"/>
    <property type="match status" value="3"/>
</dbReference>
<feature type="transmembrane region" description="Helical" evidence="15">
    <location>
        <begin position="939"/>
        <end position="962"/>
    </location>
</feature>
<dbReference type="GO" id="GO:0017085">
    <property type="term" value="P:response to insecticide"/>
    <property type="evidence" value="ECO:0007669"/>
    <property type="project" value="UniProtKB-ARBA"/>
</dbReference>
<feature type="transmembrane region" description="Helical" evidence="15">
    <location>
        <begin position="298"/>
        <end position="316"/>
    </location>
</feature>
<dbReference type="Gene3D" id="1.20.1560.10">
    <property type="entry name" value="ABC transporter type 1, transmembrane domain"/>
    <property type="match status" value="2"/>
</dbReference>
<dbReference type="SUPFAM" id="SSF90123">
    <property type="entry name" value="ABC transporter transmembrane region"/>
    <property type="match status" value="3"/>
</dbReference>
<reference evidence="19" key="3">
    <citation type="submission" date="2020-05" db="UniProtKB">
        <authorList>
            <consortium name="EnsemblMetazoa"/>
        </authorList>
    </citation>
    <scope>IDENTIFICATION</scope>
    <source>
        <strain evidence="19">Jacobina</strain>
    </source>
</reference>
<comment type="catalytic activity">
    <reaction evidence="13">
        <text>ATP + H2O + xenobioticSide 1 = ADP + phosphate + xenobioticSide 2.</text>
        <dbReference type="EC" id="7.6.2.2"/>
    </reaction>
</comment>
<dbReference type="InterPro" id="IPR003439">
    <property type="entry name" value="ABC_transporter-like_ATP-bd"/>
</dbReference>